<protein>
    <recommendedName>
        <fullName evidence="2">RRM domain-containing protein</fullName>
    </recommendedName>
</protein>
<name>A0AAD4MTH0_9BILA</name>
<keyword evidence="4" id="KW-1185">Reference proteome</keyword>
<feature type="compositionally biased region" description="Polar residues" evidence="1">
    <location>
        <begin position="135"/>
        <end position="155"/>
    </location>
</feature>
<dbReference type="CDD" id="cd00590">
    <property type="entry name" value="RRM_SF"/>
    <property type="match status" value="1"/>
</dbReference>
<dbReference type="SUPFAM" id="SSF54928">
    <property type="entry name" value="RNA-binding domain, RBD"/>
    <property type="match status" value="1"/>
</dbReference>
<evidence type="ECO:0000313" key="3">
    <source>
        <dbReference type="EMBL" id="KAI1706271.1"/>
    </source>
</evidence>
<evidence type="ECO:0000313" key="4">
    <source>
        <dbReference type="Proteomes" id="UP001201812"/>
    </source>
</evidence>
<dbReference type="AlphaFoldDB" id="A0AAD4MTH0"/>
<evidence type="ECO:0000256" key="1">
    <source>
        <dbReference type="SAM" id="MobiDB-lite"/>
    </source>
</evidence>
<feature type="region of interest" description="Disordered" evidence="1">
    <location>
        <begin position="372"/>
        <end position="399"/>
    </location>
</feature>
<feature type="region of interest" description="Disordered" evidence="1">
    <location>
        <begin position="334"/>
        <end position="359"/>
    </location>
</feature>
<dbReference type="EMBL" id="JAKKPZ010000049">
    <property type="protein sequence ID" value="KAI1706271.1"/>
    <property type="molecule type" value="Genomic_DNA"/>
</dbReference>
<evidence type="ECO:0000259" key="2">
    <source>
        <dbReference type="SMART" id="SM00360"/>
    </source>
</evidence>
<dbReference type="InterPro" id="IPR000504">
    <property type="entry name" value="RRM_dom"/>
</dbReference>
<comment type="caution">
    <text evidence="3">The sequence shown here is derived from an EMBL/GenBank/DDBJ whole genome shotgun (WGS) entry which is preliminary data.</text>
</comment>
<dbReference type="InterPro" id="IPR035979">
    <property type="entry name" value="RBD_domain_sf"/>
</dbReference>
<reference evidence="3" key="1">
    <citation type="submission" date="2022-01" db="EMBL/GenBank/DDBJ databases">
        <title>Genome Sequence Resource for Two Populations of Ditylenchus destructor, the Migratory Endoparasitic Phytonematode.</title>
        <authorList>
            <person name="Zhang H."/>
            <person name="Lin R."/>
            <person name="Xie B."/>
        </authorList>
    </citation>
    <scope>NUCLEOTIDE SEQUENCE</scope>
    <source>
        <strain evidence="3">BazhouSP</strain>
    </source>
</reference>
<feature type="compositionally biased region" description="Polar residues" evidence="1">
    <location>
        <begin position="163"/>
        <end position="227"/>
    </location>
</feature>
<dbReference type="GO" id="GO:0003723">
    <property type="term" value="F:RNA binding"/>
    <property type="evidence" value="ECO:0007669"/>
    <property type="project" value="InterPro"/>
</dbReference>
<sequence>MTARRARPHLNIESDYLVLISNIRQNNWIKLRRALANKQEVGLKFVEDFSAWIGRNSNHKILEFVDSWSLEKFAANVYDVVDKNVEGYIIEPENRHEFFDTILARTGVDLLGCNGIPSQTPRSYEPNVQPKPPAVQNSDWQKFDNSPTQTPSQLNVEGEYSLTLRTNEVNGPANRNSGSKSYDNGPAQTPSQLNVESEYSQTLRTNEANGPSNIDSKSYDNNTAQSRPRMNVESDYLVLVANFPRCSWKAFKENVKRKYGIALIFVETFSAWRVPQSSHVVLEFDNYQSVQTFTEKFRDIVGGNAEYEVLDVKHRDAFFKRICQLTGVDMYTPQADHPEDAFDENGKEENGNAQPVSTHSISNCSQLSQCGSNRAQADLNGEPESQSESKQSDSKQIWVQSPSTSCINDVRTEHATTPLNSHINVNSDLLMGLWNVSDQNWEKFKSEFCKTLDLRFIDAFDRWGAKQVVLEFGNLDSLTEFVECLPSFFGNSIDYNILDVDDRVAFFNLAYYKTGVDLNAIQETIIEEQTYGDPNQLLQGEFTRSEADTQRRATYIFDDVSSFDLNLTFDSSQNSTCIAYGHGSDVANYGYSSDDGGGFYVLFRNIPNNWITKQVQDLAQTAGKTGSITQISSFVVRYENPEEATGNDCDSDGESSIFAHTSSSESTLIEQGKYGKENNVSCSIIIENVPHTWNCDYMTDLAGEAGTVTSCRQISNAIVEYRNIECQLKAVSLFQGLLLPGGIVKIEKCDANGGYPCLEFDWDDGRFSIK</sequence>
<feature type="domain" description="RRM" evidence="2">
    <location>
        <begin position="683"/>
        <end position="747"/>
    </location>
</feature>
<accession>A0AAD4MTH0</accession>
<dbReference type="SMART" id="SM00360">
    <property type="entry name" value="RRM"/>
    <property type="match status" value="1"/>
</dbReference>
<proteinExistence type="predicted"/>
<feature type="region of interest" description="Disordered" evidence="1">
    <location>
        <begin position="117"/>
        <end position="227"/>
    </location>
</feature>
<gene>
    <name evidence="3" type="ORF">DdX_13112</name>
</gene>
<feature type="compositionally biased region" description="Basic and acidic residues" evidence="1">
    <location>
        <begin position="336"/>
        <end position="350"/>
    </location>
</feature>
<organism evidence="3 4">
    <name type="scientific">Ditylenchus destructor</name>
    <dbReference type="NCBI Taxonomy" id="166010"/>
    <lineage>
        <taxon>Eukaryota</taxon>
        <taxon>Metazoa</taxon>
        <taxon>Ecdysozoa</taxon>
        <taxon>Nematoda</taxon>
        <taxon>Chromadorea</taxon>
        <taxon>Rhabditida</taxon>
        <taxon>Tylenchina</taxon>
        <taxon>Tylenchomorpha</taxon>
        <taxon>Sphaerularioidea</taxon>
        <taxon>Anguinidae</taxon>
        <taxon>Anguininae</taxon>
        <taxon>Ditylenchus</taxon>
    </lineage>
</organism>
<dbReference type="Proteomes" id="UP001201812">
    <property type="component" value="Unassembled WGS sequence"/>
</dbReference>